<evidence type="ECO:0000313" key="2">
    <source>
        <dbReference type="Proteomes" id="UP000643165"/>
    </source>
</evidence>
<sequence length="61" mass="7245">MPTAIVKTRDELLAWREALLRRVSMDKETLYDLGRNFDLRPDERAVYETVRSIDYLLGEDE</sequence>
<evidence type="ECO:0000313" key="1">
    <source>
        <dbReference type="EMBL" id="GIJ23479.1"/>
    </source>
</evidence>
<proteinExistence type="predicted"/>
<protein>
    <submittedName>
        <fullName evidence="1">Uncharacterized protein</fullName>
    </submittedName>
</protein>
<dbReference type="EMBL" id="BOPB01000025">
    <property type="protein sequence ID" value="GIJ23479.1"/>
    <property type="molecule type" value="Genomic_DNA"/>
</dbReference>
<gene>
    <name evidence="1" type="ORF">Vlu01_41030</name>
</gene>
<dbReference type="RefSeq" id="WP_204001995.1">
    <property type="nucleotide sequence ID" value="NZ_BOPB01000025.1"/>
</dbReference>
<organism evidence="1 2">
    <name type="scientific">Micromonospora lutea</name>
    <dbReference type="NCBI Taxonomy" id="419825"/>
    <lineage>
        <taxon>Bacteria</taxon>
        <taxon>Bacillati</taxon>
        <taxon>Actinomycetota</taxon>
        <taxon>Actinomycetes</taxon>
        <taxon>Micromonosporales</taxon>
        <taxon>Micromonosporaceae</taxon>
        <taxon>Micromonospora</taxon>
    </lineage>
</organism>
<accession>A0ABQ4J015</accession>
<keyword evidence="2" id="KW-1185">Reference proteome</keyword>
<dbReference type="Proteomes" id="UP000643165">
    <property type="component" value="Unassembled WGS sequence"/>
</dbReference>
<reference evidence="1 2" key="1">
    <citation type="submission" date="2021-01" db="EMBL/GenBank/DDBJ databases">
        <title>Whole genome shotgun sequence of Verrucosispora lutea NBRC 106530.</title>
        <authorList>
            <person name="Komaki H."/>
            <person name="Tamura T."/>
        </authorList>
    </citation>
    <scope>NUCLEOTIDE SEQUENCE [LARGE SCALE GENOMIC DNA]</scope>
    <source>
        <strain evidence="1 2">NBRC 106530</strain>
    </source>
</reference>
<comment type="caution">
    <text evidence="1">The sequence shown here is derived from an EMBL/GenBank/DDBJ whole genome shotgun (WGS) entry which is preliminary data.</text>
</comment>
<name>A0ABQ4J015_9ACTN</name>